<sequence>MPGSVKVKIMSARNLPIMDRATLLTDAFVEIRIGNTSYKTEVARRSLNPCWNSEWFCFELDDQALQEEALLLKVMDHDTYSSHDTIGRVYFDLNPLLSRGHSRSLNGWFPIYDTMHGIRGEISLSIRVDVFFDASRYRQSSLGVQFFHSCGVPNGYIVDLFIGFIQELVMTDDPEHQWIEKIRTSRASNEARQHLFSRLSGELQRKLGLKVLNLGGNSVIGYQLHFDLEGETGVVVRGIGTAVRLRKQTAPRSPPSSPVGAPQRFPGSIELNTESPVGSADTPSAERETPFKGSTGDLSQAMELGEFPFLTISQMPPGMIRHFGSIVASKSVKLMDKNTPAEIQFRDAWWLELRTEVAQHMYSVNCNAVIGYREECAIYEDVCILSNYGTAVVLDLRSPSLGQPVRSSFARYAEAQLNTELPVEPCVTEELDTSGISPASSPYLIKTDRRSSAGTVVPSPPGDSHTPRKHNFCRKSSKPLPASSNPDCSICHLARYPETATRQVSFQSTPSTKCAMCNAAPVPDVLLSSADFPAELLLTGKPSLIQARVCRSKKDVKGEVAANELSELLPFMEYELHYRLLQQLRLRRMNAIFGLRFRITIGEYFIATIATGTGVFASSLPSPPLPKIPHIRTPTSSVNDRLFRARLQKQLKDYIHKSHCLFGLGGQDGEKKETRVFQDPCDRRELRYEEQHIPVDSSVQTQTFYEFIDAEHTVNGSECPEEQDAGTVYLETREPEAEDLATFLREPLQPSGLLLTTTDLLPCNLEQTSFNEAVLSWVCGSEVCTSDNLAAQFCTLLGDDWIPVQSFTRIHEEKLTSSDSLIENNGIVPVTIRDANIDAATPFAGNFISKPGSFSHSSTVNPLATNPSSSSTGLVASKQGVSTNLLSSSFSSTTNVWPPNTNRNRSEQFLGPSNLGRSLSEILIDSNQLTWFRFRHLMPCVLSALDFRLTITDDDFLQVVTTGMVLVPAHRASHTCVTCSCDTKRSVTGGTLGSVTNTKATIGSKNLQTLHVSVSPNKLNHQQPCNSPELSKSSNRTREHPSPPPDLNDPLNGCLLTPLSSLPNTMVETYLGNLDFFFIRETNDLREAGGICGFLHTSLAEVQAVVGAHTTSLGGNALLSYHLSEVLVLRPASRNQAQCLLNVCGDMARISQTKSYRGAAS</sequence>
<dbReference type="Pfam" id="PF23028">
    <property type="entry name" value="YbjQ_3"/>
    <property type="match status" value="1"/>
</dbReference>
<gene>
    <name evidence="3" type="ORF">CRM22_009700</name>
</gene>
<dbReference type="SMART" id="SM00239">
    <property type="entry name" value="C2"/>
    <property type="match status" value="1"/>
</dbReference>
<dbReference type="PANTHER" id="PTHR37412">
    <property type="entry name" value="C2 DOMAIN-CONTAINING PROTEIN 5"/>
    <property type="match status" value="1"/>
</dbReference>
<dbReference type="PANTHER" id="PTHR37412:SF2">
    <property type="entry name" value="C2 DOMAIN-CONTAINING PROTEIN 5"/>
    <property type="match status" value="1"/>
</dbReference>
<dbReference type="Gene3D" id="2.60.40.150">
    <property type="entry name" value="C2 domain"/>
    <property type="match status" value="1"/>
</dbReference>
<dbReference type="GO" id="GO:0065002">
    <property type="term" value="P:intracellular protein transmembrane transport"/>
    <property type="evidence" value="ECO:0007669"/>
    <property type="project" value="TreeGrafter"/>
</dbReference>
<evidence type="ECO:0000313" key="4">
    <source>
        <dbReference type="Proteomes" id="UP000308267"/>
    </source>
</evidence>
<dbReference type="AlphaFoldDB" id="A0A4S2L5M9"/>
<name>A0A4S2L5M9_OPIFE</name>
<dbReference type="SUPFAM" id="SSF49562">
    <property type="entry name" value="C2 domain (Calcium/lipid-binding domain, CaLB)"/>
    <property type="match status" value="1"/>
</dbReference>
<proteinExistence type="predicted"/>
<keyword evidence="4" id="KW-1185">Reference proteome</keyword>
<evidence type="ECO:0000259" key="2">
    <source>
        <dbReference type="PROSITE" id="PS50004"/>
    </source>
</evidence>
<feature type="region of interest" description="Disordered" evidence="1">
    <location>
        <begin position="450"/>
        <end position="483"/>
    </location>
</feature>
<feature type="domain" description="C2" evidence="2">
    <location>
        <begin position="1"/>
        <end position="109"/>
    </location>
</feature>
<dbReference type="OrthoDB" id="419768at2759"/>
<comment type="caution">
    <text evidence="3">The sequence shown here is derived from an EMBL/GenBank/DDBJ whole genome shotgun (WGS) entry which is preliminary data.</text>
</comment>
<protein>
    <recommendedName>
        <fullName evidence="2">C2 domain-containing protein</fullName>
    </recommendedName>
</protein>
<dbReference type="GO" id="GO:0010828">
    <property type="term" value="P:positive regulation of D-glucose transmembrane transport"/>
    <property type="evidence" value="ECO:0007669"/>
    <property type="project" value="TreeGrafter"/>
</dbReference>
<evidence type="ECO:0000256" key="1">
    <source>
        <dbReference type="SAM" id="MobiDB-lite"/>
    </source>
</evidence>
<feature type="region of interest" description="Disordered" evidence="1">
    <location>
        <begin position="246"/>
        <end position="293"/>
    </location>
</feature>
<dbReference type="InterPro" id="IPR056431">
    <property type="entry name" value="C2CD5_YbjQ-rel_dom"/>
</dbReference>
<dbReference type="EMBL" id="SJOL01009319">
    <property type="protein sequence ID" value="TGZ58195.1"/>
    <property type="molecule type" value="Genomic_DNA"/>
</dbReference>
<dbReference type="InterPro" id="IPR056430">
    <property type="entry name" value="C2CD5_YbjQ-like_dom"/>
</dbReference>
<feature type="region of interest" description="Disordered" evidence="1">
    <location>
        <begin position="1017"/>
        <end position="1050"/>
    </location>
</feature>
<dbReference type="InterPro" id="IPR037785">
    <property type="entry name" value="C2_C2CD5"/>
</dbReference>
<dbReference type="PROSITE" id="PS50004">
    <property type="entry name" value="C2"/>
    <property type="match status" value="1"/>
</dbReference>
<dbReference type="GO" id="GO:0072659">
    <property type="term" value="P:protein localization to plasma membrane"/>
    <property type="evidence" value="ECO:0007669"/>
    <property type="project" value="TreeGrafter"/>
</dbReference>
<dbReference type="Pfam" id="PF23025">
    <property type="entry name" value="YbjQ_2"/>
    <property type="match status" value="3"/>
</dbReference>
<reference evidence="3 4" key="1">
    <citation type="journal article" date="2019" name="BMC Genomics">
        <title>New insights from Opisthorchis felineus genome: update on genomics of the epidemiologically important liver flukes.</title>
        <authorList>
            <person name="Ershov N.I."/>
            <person name="Mordvinov V.A."/>
            <person name="Prokhortchouk E.B."/>
            <person name="Pakharukova M.Y."/>
            <person name="Gunbin K.V."/>
            <person name="Ustyantsev K."/>
            <person name="Genaev M.A."/>
            <person name="Blinov A.G."/>
            <person name="Mazur A."/>
            <person name="Boulygina E."/>
            <person name="Tsygankova S."/>
            <person name="Khrameeva E."/>
            <person name="Chekanov N."/>
            <person name="Fan G."/>
            <person name="Xiao A."/>
            <person name="Zhang H."/>
            <person name="Xu X."/>
            <person name="Yang H."/>
            <person name="Solovyev V."/>
            <person name="Lee S.M."/>
            <person name="Liu X."/>
            <person name="Afonnikov D.A."/>
            <person name="Skryabin K.G."/>
        </authorList>
    </citation>
    <scope>NUCLEOTIDE SEQUENCE [LARGE SCALE GENOMIC DNA]</scope>
    <source>
        <strain evidence="3">AK-0245</strain>
        <tissue evidence="3">Whole organism</tissue>
    </source>
</reference>
<organism evidence="3 4">
    <name type="scientific">Opisthorchis felineus</name>
    <dbReference type="NCBI Taxonomy" id="147828"/>
    <lineage>
        <taxon>Eukaryota</taxon>
        <taxon>Metazoa</taxon>
        <taxon>Spiralia</taxon>
        <taxon>Lophotrochozoa</taxon>
        <taxon>Platyhelminthes</taxon>
        <taxon>Trematoda</taxon>
        <taxon>Digenea</taxon>
        <taxon>Opisthorchiida</taxon>
        <taxon>Opisthorchiata</taxon>
        <taxon>Opisthorchiidae</taxon>
        <taxon>Opisthorchis</taxon>
    </lineage>
</organism>
<dbReference type="CDD" id="cd08688">
    <property type="entry name" value="C2_KIAA0528-like"/>
    <property type="match status" value="1"/>
</dbReference>
<dbReference type="GO" id="GO:0005544">
    <property type="term" value="F:calcium-dependent phospholipid binding"/>
    <property type="evidence" value="ECO:0007669"/>
    <property type="project" value="InterPro"/>
</dbReference>
<dbReference type="Proteomes" id="UP000308267">
    <property type="component" value="Unassembled WGS sequence"/>
</dbReference>
<dbReference type="InterPro" id="IPR057815">
    <property type="entry name" value="C2CD5_C"/>
</dbReference>
<dbReference type="GO" id="GO:0005509">
    <property type="term" value="F:calcium ion binding"/>
    <property type="evidence" value="ECO:0007669"/>
    <property type="project" value="TreeGrafter"/>
</dbReference>
<feature type="compositionally biased region" description="Polar residues" evidence="1">
    <location>
        <begin position="1017"/>
        <end position="1034"/>
    </location>
</feature>
<dbReference type="STRING" id="147828.A0A4S2L5M9"/>
<dbReference type="Pfam" id="PF23128">
    <property type="entry name" value="YbjQ_4"/>
    <property type="match status" value="1"/>
</dbReference>
<dbReference type="InterPro" id="IPR000008">
    <property type="entry name" value="C2_dom"/>
</dbReference>
<accession>A0A4S2L5M9</accession>
<dbReference type="InterPro" id="IPR035892">
    <property type="entry name" value="C2_domain_sf"/>
</dbReference>
<dbReference type="Pfam" id="PF00168">
    <property type="entry name" value="C2"/>
    <property type="match status" value="1"/>
</dbReference>
<dbReference type="GO" id="GO:0031340">
    <property type="term" value="P:positive regulation of vesicle fusion"/>
    <property type="evidence" value="ECO:0007669"/>
    <property type="project" value="TreeGrafter"/>
</dbReference>
<evidence type="ECO:0000313" key="3">
    <source>
        <dbReference type="EMBL" id="TGZ58195.1"/>
    </source>
</evidence>
<dbReference type="InterPro" id="IPR038983">
    <property type="entry name" value="C2CD5"/>
</dbReference>
<dbReference type="GO" id="GO:0005886">
    <property type="term" value="C:plasma membrane"/>
    <property type="evidence" value="ECO:0007669"/>
    <property type="project" value="TreeGrafter"/>
</dbReference>
<dbReference type="GO" id="GO:0090314">
    <property type="term" value="P:positive regulation of protein targeting to membrane"/>
    <property type="evidence" value="ECO:0007669"/>
    <property type="project" value="TreeGrafter"/>
</dbReference>
<feature type="compositionally biased region" description="Basic residues" evidence="1">
    <location>
        <begin position="467"/>
        <end position="477"/>
    </location>
</feature>